<dbReference type="AlphaFoldDB" id="A0A4R3YJE5"/>
<dbReference type="EMBL" id="SMCQ01000026">
    <property type="protein sequence ID" value="TCV92557.1"/>
    <property type="molecule type" value="Genomic_DNA"/>
</dbReference>
<evidence type="ECO:0000313" key="2">
    <source>
        <dbReference type="Proteomes" id="UP000295515"/>
    </source>
</evidence>
<accession>A0A4R3YJE5</accession>
<keyword evidence="2" id="KW-1185">Reference proteome</keyword>
<comment type="caution">
    <text evidence="1">The sequence shown here is derived from an EMBL/GenBank/DDBJ whole genome shotgun (WGS) entry which is preliminary data.</text>
</comment>
<gene>
    <name evidence="1" type="ORF">EDD60_12642</name>
</gene>
<name>A0A4R3YJE5_9FIRM</name>
<organism evidence="1 2">
    <name type="scientific">Longibaculum muris</name>
    <dbReference type="NCBI Taxonomy" id="1796628"/>
    <lineage>
        <taxon>Bacteria</taxon>
        <taxon>Bacillati</taxon>
        <taxon>Bacillota</taxon>
        <taxon>Erysipelotrichia</taxon>
        <taxon>Erysipelotrichales</taxon>
        <taxon>Coprobacillaceae</taxon>
        <taxon>Longibaculum</taxon>
    </lineage>
</organism>
<dbReference type="Proteomes" id="UP000295515">
    <property type="component" value="Unassembled WGS sequence"/>
</dbReference>
<reference evidence="1 2" key="1">
    <citation type="submission" date="2019-03" db="EMBL/GenBank/DDBJ databases">
        <title>Genomic Encyclopedia of Type Strains, Phase IV (KMG-IV): sequencing the most valuable type-strain genomes for metagenomic binning, comparative biology and taxonomic classification.</title>
        <authorList>
            <person name="Goeker M."/>
        </authorList>
    </citation>
    <scope>NUCLEOTIDE SEQUENCE [LARGE SCALE GENOMIC DNA]</scope>
    <source>
        <strain evidence="1 2">DSM 29487</strain>
    </source>
</reference>
<protein>
    <submittedName>
        <fullName evidence="1">Uncharacterized protein</fullName>
    </submittedName>
</protein>
<sequence>MSKICEIIVNNFVEKGIIKIKDKNALRFGLELIISQLY</sequence>
<evidence type="ECO:0000313" key="1">
    <source>
        <dbReference type="EMBL" id="TCV92557.1"/>
    </source>
</evidence>
<proteinExistence type="predicted"/>